<proteinExistence type="predicted"/>
<dbReference type="PANTHER" id="PTHR45982:SF3">
    <property type="entry name" value="F-BOX PROTEIN POF9"/>
    <property type="match status" value="1"/>
</dbReference>
<dbReference type="SUPFAM" id="SSF50985">
    <property type="entry name" value="RCC1/BLIP-II"/>
    <property type="match status" value="1"/>
</dbReference>
<dbReference type="Gene3D" id="2.130.10.30">
    <property type="entry name" value="Regulator of chromosome condensation 1/beta-lactamase-inhibitor protein II"/>
    <property type="match status" value="2"/>
</dbReference>
<reference evidence="4 5" key="1">
    <citation type="journal article" date="2020" name="ISME J.">
        <title>Uncovering the hidden diversity of litter-decomposition mechanisms in mushroom-forming fungi.</title>
        <authorList>
            <person name="Floudas D."/>
            <person name="Bentzer J."/>
            <person name="Ahren D."/>
            <person name="Johansson T."/>
            <person name="Persson P."/>
            <person name="Tunlid A."/>
        </authorList>
    </citation>
    <scope>NUCLEOTIDE SEQUENCE [LARGE SCALE GENOMIC DNA]</scope>
    <source>
        <strain evidence="4 5">CBS 101986</strain>
    </source>
</reference>
<dbReference type="PANTHER" id="PTHR45982">
    <property type="entry name" value="REGULATOR OF CHROMOSOME CONDENSATION"/>
    <property type="match status" value="1"/>
</dbReference>
<protein>
    <recommendedName>
        <fullName evidence="3">F-box domain-containing protein</fullName>
    </recommendedName>
</protein>
<dbReference type="SUPFAM" id="SSF81383">
    <property type="entry name" value="F-box domain"/>
    <property type="match status" value="1"/>
</dbReference>
<dbReference type="PROSITE" id="PS50012">
    <property type="entry name" value="RCC1_3"/>
    <property type="match status" value="4"/>
</dbReference>
<feature type="repeat" description="RCC1" evidence="1">
    <location>
        <begin position="137"/>
        <end position="192"/>
    </location>
</feature>
<dbReference type="SMART" id="SM00256">
    <property type="entry name" value="FBOX"/>
    <property type="match status" value="1"/>
</dbReference>
<dbReference type="InterPro" id="IPR000408">
    <property type="entry name" value="Reg_chr_condens"/>
</dbReference>
<dbReference type="GO" id="GO:0005085">
    <property type="term" value="F:guanyl-nucleotide exchange factor activity"/>
    <property type="evidence" value="ECO:0007669"/>
    <property type="project" value="TreeGrafter"/>
</dbReference>
<organism evidence="4 5">
    <name type="scientific">Psilocybe cf. subviscida</name>
    <dbReference type="NCBI Taxonomy" id="2480587"/>
    <lineage>
        <taxon>Eukaryota</taxon>
        <taxon>Fungi</taxon>
        <taxon>Dikarya</taxon>
        <taxon>Basidiomycota</taxon>
        <taxon>Agaricomycotina</taxon>
        <taxon>Agaricomycetes</taxon>
        <taxon>Agaricomycetidae</taxon>
        <taxon>Agaricales</taxon>
        <taxon>Agaricineae</taxon>
        <taxon>Strophariaceae</taxon>
        <taxon>Psilocybe</taxon>
    </lineage>
</organism>
<evidence type="ECO:0000313" key="5">
    <source>
        <dbReference type="Proteomes" id="UP000567179"/>
    </source>
</evidence>
<sequence>MPGEESLSLSTLPLETILDDILPNLPTQDLLNLAQCNKFFATLCDDNTLWKHKLEHDYNFTGQGTARTTGWKFIYRGMYNPKVYVWGEKTKGRLGLETTPQSSAAGVPYPVQLRMPGIRIVNLVAGGMSFHALDSNGNVHVWGTLNGLMFASDTQGFSNSGRKAGIPHQLSLPVAIRSISCGRLHSSCLDRNNSIWTFTNWGRPFKLALAILRDAEFTPKQVECGWTFSSFLTKSGDVFAWWPSEGRMGEIVEQKMREMDAEGEKKAQASAERVIPCVPWDMEEMPARLPALPSLPELPHTGNTSHSDDTQLIQIASFDQHIIGLTNRGHVLKFGPLHNESGVATGRWEYLPNFSELGKIREQPAFLESADGKRVAAPPTMQITHITANFEHFVAYSTGASSIVLIGNVSTTKDSQPKIIPELQNRSVISVVVGDYHNAAVTADGKLLTWGSFSHGALGLGDPVKLKPGTPGGFATERDRTFAVRNRRAQPPGVDIPTEIRFDHQSKSARKRYCVSATAAGWHTGALVIDLEPGGEEDLDDEAVNTDPTDVVQHMPPSLPPHPWETPPIIPLPGIFRVGFAGRGGLQPGRGGGPPLRRTQPRPPNQGDTS</sequence>
<feature type="repeat" description="RCC1" evidence="1">
    <location>
        <begin position="393"/>
        <end position="444"/>
    </location>
</feature>
<evidence type="ECO:0000256" key="1">
    <source>
        <dbReference type="PROSITE-ProRule" id="PRU00235"/>
    </source>
</evidence>
<dbReference type="InterPro" id="IPR001810">
    <property type="entry name" value="F-box_dom"/>
</dbReference>
<feature type="region of interest" description="Disordered" evidence="2">
    <location>
        <begin position="580"/>
        <end position="610"/>
    </location>
</feature>
<feature type="domain" description="F-box" evidence="3">
    <location>
        <begin position="12"/>
        <end position="53"/>
    </location>
</feature>
<dbReference type="Gene3D" id="1.20.1280.50">
    <property type="match status" value="1"/>
</dbReference>
<accession>A0A8H5B4U1</accession>
<evidence type="ECO:0000256" key="2">
    <source>
        <dbReference type="SAM" id="MobiDB-lite"/>
    </source>
</evidence>
<dbReference type="AlphaFoldDB" id="A0A8H5B4U1"/>
<dbReference type="PRINTS" id="PR00633">
    <property type="entry name" value="RCCNDNSATION"/>
</dbReference>
<dbReference type="InterPro" id="IPR036047">
    <property type="entry name" value="F-box-like_dom_sf"/>
</dbReference>
<evidence type="ECO:0000313" key="4">
    <source>
        <dbReference type="EMBL" id="KAF5316532.1"/>
    </source>
</evidence>
<dbReference type="Pfam" id="PF12937">
    <property type="entry name" value="F-box-like"/>
    <property type="match status" value="1"/>
</dbReference>
<evidence type="ECO:0000259" key="3">
    <source>
        <dbReference type="SMART" id="SM00256"/>
    </source>
</evidence>
<dbReference type="Proteomes" id="UP000567179">
    <property type="component" value="Unassembled WGS sequence"/>
</dbReference>
<comment type="caution">
    <text evidence="4">The sequence shown here is derived from an EMBL/GenBank/DDBJ whole genome shotgun (WGS) entry which is preliminary data.</text>
</comment>
<dbReference type="EMBL" id="JAACJJ010000042">
    <property type="protein sequence ID" value="KAF5316532.1"/>
    <property type="molecule type" value="Genomic_DNA"/>
</dbReference>
<feature type="compositionally biased region" description="Gly residues" evidence="2">
    <location>
        <begin position="581"/>
        <end position="594"/>
    </location>
</feature>
<name>A0A8H5B4U1_9AGAR</name>
<gene>
    <name evidence="4" type="ORF">D9619_006445</name>
</gene>
<dbReference type="InterPro" id="IPR051553">
    <property type="entry name" value="Ran_GTPase-activating"/>
</dbReference>
<feature type="repeat" description="RCC1" evidence="1">
    <location>
        <begin position="81"/>
        <end position="136"/>
    </location>
</feature>
<dbReference type="Pfam" id="PF13540">
    <property type="entry name" value="RCC1_2"/>
    <property type="match status" value="1"/>
</dbReference>
<feature type="repeat" description="RCC1" evidence="1">
    <location>
        <begin position="445"/>
        <end position="530"/>
    </location>
</feature>
<dbReference type="OrthoDB" id="61110at2759"/>
<keyword evidence="5" id="KW-1185">Reference proteome</keyword>
<dbReference type="GO" id="GO:0005737">
    <property type="term" value="C:cytoplasm"/>
    <property type="evidence" value="ECO:0007669"/>
    <property type="project" value="TreeGrafter"/>
</dbReference>
<dbReference type="InterPro" id="IPR009091">
    <property type="entry name" value="RCC1/BLIP-II"/>
</dbReference>